<keyword evidence="3" id="KW-1185">Reference proteome</keyword>
<dbReference type="EMBL" id="JAHSPG010000017">
    <property type="protein sequence ID" value="MBV4360105.1"/>
    <property type="molecule type" value="Genomic_DNA"/>
</dbReference>
<proteinExistence type="predicted"/>
<reference evidence="2" key="1">
    <citation type="submission" date="2021-06" db="EMBL/GenBank/DDBJ databases">
        <authorList>
            <person name="Huq M.A."/>
        </authorList>
    </citation>
    <scope>NUCLEOTIDE SEQUENCE</scope>
    <source>
        <strain evidence="2">MAH-26</strain>
    </source>
</reference>
<name>A0A9E2W4S4_9BACT</name>
<comment type="caution">
    <text evidence="2">The sequence shown here is derived from an EMBL/GenBank/DDBJ whole genome shotgun (WGS) entry which is preliminary data.</text>
</comment>
<feature type="region of interest" description="Disordered" evidence="1">
    <location>
        <begin position="38"/>
        <end position="68"/>
    </location>
</feature>
<protein>
    <submittedName>
        <fullName evidence="2">Uncharacterized protein</fullName>
    </submittedName>
</protein>
<dbReference type="AlphaFoldDB" id="A0A9E2W4S4"/>
<accession>A0A9E2W4S4</accession>
<feature type="region of interest" description="Disordered" evidence="1">
    <location>
        <begin position="1"/>
        <end position="25"/>
    </location>
</feature>
<evidence type="ECO:0000313" key="2">
    <source>
        <dbReference type="EMBL" id="MBV4360105.1"/>
    </source>
</evidence>
<evidence type="ECO:0000256" key="1">
    <source>
        <dbReference type="SAM" id="MobiDB-lite"/>
    </source>
</evidence>
<gene>
    <name evidence="2" type="ORF">KTO63_23270</name>
</gene>
<organism evidence="2 3">
    <name type="scientific">Pinibacter aurantiacus</name>
    <dbReference type="NCBI Taxonomy" id="2851599"/>
    <lineage>
        <taxon>Bacteria</taxon>
        <taxon>Pseudomonadati</taxon>
        <taxon>Bacteroidota</taxon>
        <taxon>Chitinophagia</taxon>
        <taxon>Chitinophagales</taxon>
        <taxon>Chitinophagaceae</taxon>
        <taxon>Pinibacter</taxon>
    </lineage>
</organism>
<dbReference type="RefSeq" id="WP_217794377.1">
    <property type="nucleotide sequence ID" value="NZ_JAHSPG010000017.1"/>
</dbReference>
<dbReference type="Proteomes" id="UP000812270">
    <property type="component" value="Unassembled WGS sequence"/>
</dbReference>
<sequence>MSKKPLPNEKKVSNDKSVTDKKEEEIFRQETDLDMKISLERRKKGLPDEGLKTPDNFNEDHSMDRNVL</sequence>
<evidence type="ECO:0000313" key="3">
    <source>
        <dbReference type="Proteomes" id="UP000812270"/>
    </source>
</evidence>